<comment type="caution">
    <text evidence="4">The sequence shown here is derived from an EMBL/GenBank/DDBJ whole genome shotgun (WGS) entry which is preliminary data.</text>
</comment>
<dbReference type="CDD" id="cd07043">
    <property type="entry name" value="STAS_anti-anti-sigma_factors"/>
    <property type="match status" value="1"/>
</dbReference>
<reference evidence="5" key="1">
    <citation type="journal article" date="2019" name="Int. J. Syst. Evol. Microbiol.">
        <title>The Global Catalogue of Microorganisms (GCM) 10K type strain sequencing project: providing services to taxonomists for standard genome sequencing and annotation.</title>
        <authorList>
            <consortium name="The Broad Institute Genomics Platform"/>
            <consortium name="The Broad Institute Genome Sequencing Center for Infectious Disease"/>
            <person name="Wu L."/>
            <person name="Ma J."/>
        </authorList>
    </citation>
    <scope>NUCLEOTIDE SEQUENCE [LARGE SCALE GENOMIC DNA]</scope>
    <source>
        <strain evidence="5">CGMCC 1.12286</strain>
    </source>
</reference>
<evidence type="ECO:0000256" key="1">
    <source>
        <dbReference type="ARBA" id="ARBA00009013"/>
    </source>
</evidence>
<dbReference type="SUPFAM" id="SSF52091">
    <property type="entry name" value="SpoIIaa-like"/>
    <property type="match status" value="1"/>
</dbReference>
<organism evidence="4 5">
    <name type="scientific">Alicyclobacillus fodiniaquatilis</name>
    <dbReference type="NCBI Taxonomy" id="1661150"/>
    <lineage>
        <taxon>Bacteria</taxon>
        <taxon>Bacillati</taxon>
        <taxon>Bacillota</taxon>
        <taxon>Bacilli</taxon>
        <taxon>Bacillales</taxon>
        <taxon>Alicyclobacillaceae</taxon>
        <taxon>Alicyclobacillus</taxon>
    </lineage>
</organism>
<protein>
    <recommendedName>
        <fullName evidence="2">Anti-sigma factor antagonist</fullName>
    </recommendedName>
</protein>
<feature type="domain" description="STAS" evidence="3">
    <location>
        <begin position="2"/>
        <end position="99"/>
    </location>
</feature>
<evidence type="ECO:0000259" key="3">
    <source>
        <dbReference type="PROSITE" id="PS50801"/>
    </source>
</evidence>
<evidence type="ECO:0000313" key="4">
    <source>
        <dbReference type="EMBL" id="MFD1676602.1"/>
    </source>
</evidence>
<dbReference type="PANTHER" id="PTHR33495:SF2">
    <property type="entry name" value="ANTI-SIGMA FACTOR ANTAGONIST TM_1081-RELATED"/>
    <property type="match status" value="1"/>
</dbReference>
<evidence type="ECO:0000256" key="2">
    <source>
        <dbReference type="RuleBase" id="RU003749"/>
    </source>
</evidence>
<comment type="similarity">
    <text evidence="1 2">Belongs to the anti-sigma-factor antagonist family.</text>
</comment>
<name>A0ABW4JJR1_9BACL</name>
<dbReference type="PROSITE" id="PS50801">
    <property type="entry name" value="STAS"/>
    <property type="match status" value="1"/>
</dbReference>
<evidence type="ECO:0000313" key="5">
    <source>
        <dbReference type="Proteomes" id="UP001597079"/>
    </source>
</evidence>
<dbReference type="NCBIfam" id="TIGR00377">
    <property type="entry name" value="ant_ant_sig"/>
    <property type="match status" value="1"/>
</dbReference>
<dbReference type="Pfam" id="PF01740">
    <property type="entry name" value="STAS"/>
    <property type="match status" value="1"/>
</dbReference>
<dbReference type="RefSeq" id="WP_377944508.1">
    <property type="nucleotide sequence ID" value="NZ_JBHUCX010000073.1"/>
</dbReference>
<keyword evidence="5" id="KW-1185">Reference proteome</keyword>
<dbReference type="PANTHER" id="PTHR33495">
    <property type="entry name" value="ANTI-SIGMA FACTOR ANTAGONIST TM_1081-RELATED-RELATED"/>
    <property type="match status" value="1"/>
</dbReference>
<sequence>MFELRTNLEDETIKLMLVGALDMNGVDIFEDEMSKIEFQNVRKVYIDFTGVDFIDSTGIGSIVNSLHLFGRQGVDYELLHVSDEIQEVFAIIGLEDILS</sequence>
<accession>A0ABW4JJR1</accession>
<dbReference type="Gene3D" id="3.30.750.24">
    <property type="entry name" value="STAS domain"/>
    <property type="match status" value="1"/>
</dbReference>
<gene>
    <name evidence="4" type="ORF">ACFSB2_18070</name>
</gene>
<proteinExistence type="inferred from homology"/>
<dbReference type="EMBL" id="JBHUCX010000073">
    <property type="protein sequence ID" value="MFD1676602.1"/>
    <property type="molecule type" value="Genomic_DNA"/>
</dbReference>
<dbReference type="InterPro" id="IPR002645">
    <property type="entry name" value="STAS_dom"/>
</dbReference>
<dbReference type="InterPro" id="IPR036513">
    <property type="entry name" value="STAS_dom_sf"/>
</dbReference>
<dbReference type="Proteomes" id="UP001597079">
    <property type="component" value="Unassembled WGS sequence"/>
</dbReference>
<dbReference type="InterPro" id="IPR003658">
    <property type="entry name" value="Anti-sigma_ant"/>
</dbReference>